<dbReference type="Proteomes" id="UP000509658">
    <property type="component" value="Chromosome"/>
</dbReference>
<evidence type="ECO:0000256" key="1">
    <source>
        <dbReference type="SAM" id="Phobius"/>
    </source>
</evidence>
<evidence type="ECO:0000313" key="3">
    <source>
        <dbReference type="Proteomes" id="UP000509658"/>
    </source>
</evidence>
<dbReference type="AlphaFoldDB" id="A0A6N0HSR3"/>
<dbReference type="KEGG" id="rev:HUE57_03300"/>
<gene>
    <name evidence="2" type="ORF">HUE57_03300</name>
</gene>
<dbReference type="InterPro" id="IPR021806">
    <property type="entry name" value="DUF3379"/>
</dbReference>
<keyword evidence="1" id="KW-0472">Membrane</keyword>
<evidence type="ECO:0000313" key="2">
    <source>
        <dbReference type="EMBL" id="QKQ25429.1"/>
    </source>
</evidence>
<protein>
    <submittedName>
        <fullName evidence="2">DUF3379 family protein</fullName>
    </submittedName>
</protein>
<organism evidence="2 3">
    <name type="scientific">Candidatus Reidiella endopervernicosa</name>
    <dbReference type="NCBI Taxonomy" id="2738883"/>
    <lineage>
        <taxon>Bacteria</taxon>
        <taxon>Pseudomonadati</taxon>
        <taxon>Pseudomonadota</taxon>
        <taxon>Gammaproteobacteria</taxon>
        <taxon>Candidatus Reidiella</taxon>
    </lineage>
</organism>
<keyword evidence="1" id="KW-1133">Transmembrane helix</keyword>
<keyword evidence="1" id="KW-0812">Transmembrane</keyword>
<accession>A0A6N0HSR3</accession>
<feature type="transmembrane region" description="Helical" evidence="1">
    <location>
        <begin position="79"/>
        <end position="98"/>
    </location>
</feature>
<sequence>MMNCLDFRRECLIDPNSRDTQFLQHRDACPACAAYLERGEVAEASMREAFEVKVPDGLASRIKLGQVTKVRQRQSQQRWYAVAASVLLLVGGLQFAWFTHQFDSFEQSVLVELNSHSDLLTRQVAMRSDEMAGEFRKAGLTLEQQPANLLGVHYCWVHGVSGLHMVFQGEQGPVRVLILPDRQLAERSDINDGEQRGYISPVERGALVFMGEPGESLQLIEEQVGRSVNWL</sequence>
<dbReference type="EMBL" id="CP054491">
    <property type="protein sequence ID" value="QKQ25429.1"/>
    <property type="molecule type" value="Genomic_DNA"/>
</dbReference>
<reference evidence="2 3" key="1">
    <citation type="submission" date="2020-05" db="EMBL/GenBank/DDBJ databases">
        <title>Horizontal transmission and recombination maintain forever young bacterial symbiont genomes.</title>
        <authorList>
            <person name="Russell S.L."/>
            <person name="Pepper-Tunick E."/>
            <person name="Svedberg J."/>
            <person name="Byrne A."/>
            <person name="Ruelas Castillo J."/>
            <person name="Vollmers C."/>
            <person name="Beinart R.A."/>
            <person name="Corbett-Detig R."/>
        </authorList>
    </citation>
    <scope>NUCLEOTIDE SEQUENCE [LARGE SCALE GENOMIC DNA]</scope>
    <source>
        <strain evidence="2">Santa_Monica_outfall</strain>
    </source>
</reference>
<keyword evidence="3" id="KW-1185">Reference proteome</keyword>
<dbReference type="Pfam" id="PF11859">
    <property type="entry name" value="DUF3379"/>
    <property type="match status" value="1"/>
</dbReference>
<name>A0A6N0HSR3_9GAMM</name>
<proteinExistence type="predicted"/>